<keyword evidence="4" id="KW-0511">Multifunctional enzyme</keyword>
<dbReference type="Pfam" id="PF00098">
    <property type="entry name" value="zf-CCHC"/>
    <property type="match status" value="1"/>
</dbReference>
<dbReference type="InterPro" id="IPR001878">
    <property type="entry name" value="Znf_CCHC"/>
</dbReference>
<dbReference type="Gene3D" id="3.30.70.270">
    <property type="match status" value="2"/>
</dbReference>
<dbReference type="SUPFAM" id="SSF57756">
    <property type="entry name" value="Retrovirus zinc finger-like domains"/>
    <property type="match status" value="1"/>
</dbReference>
<dbReference type="GO" id="GO:0008270">
    <property type="term" value="F:zinc ion binding"/>
    <property type="evidence" value="ECO:0007669"/>
    <property type="project" value="UniProtKB-KW"/>
</dbReference>
<evidence type="ECO:0000256" key="3">
    <source>
        <dbReference type="ARBA" id="ARBA00023125"/>
    </source>
</evidence>
<dbReference type="PANTHER" id="PTHR37984:SF5">
    <property type="entry name" value="PROTEIN NYNRIN-LIKE"/>
    <property type="match status" value="1"/>
</dbReference>
<dbReference type="FunFam" id="1.10.340.70:FF:000001">
    <property type="entry name" value="Retrovirus-related Pol polyprotein from transposon gypsy-like Protein"/>
    <property type="match status" value="1"/>
</dbReference>
<dbReference type="CDD" id="cd01647">
    <property type="entry name" value="RT_LTR"/>
    <property type="match status" value="1"/>
</dbReference>
<organism evidence="10 11">
    <name type="scientific">Oryza sativa subsp. japonica</name>
    <name type="common">Rice</name>
    <dbReference type="NCBI Taxonomy" id="39947"/>
    <lineage>
        <taxon>Eukaryota</taxon>
        <taxon>Viridiplantae</taxon>
        <taxon>Streptophyta</taxon>
        <taxon>Embryophyta</taxon>
        <taxon>Tracheophyta</taxon>
        <taxon>Spermatophyta</taxon>
        <taxon>Magnoliopsida</taxon>
        <taxon>Liliopsida</taxon>
        <taxon>Poales</taxon>
        <taxon>Poaceae</taxon>
        <taxon>BOP clade</taxon>
        <taxon>Oryzoideae</taxon>
        <taxon>Oryzeae</taxon>
        <taxon>Oryzinae</taxon>
        <taxon>Oryza</taxon>
        <taxon>Oryza sativa</taxon>
    </lineage>
</organism>
<dbReference type="InterPro" id="IPR000477">
    <property type="entry name" value="RT_dom"/>
</dbReference>
<evidence type="ECO:0000259" key="9">
    <source>
        <dbReference type="PROSITE" id="PS50994"/>
    </source>
</evidence>
<dbReference type="InterPro" id="IPR050951">
    <property type="entry name" value="Retrovirus_Pol_polyprotein"/>
</dbReference>
<keyword evidence="2" id="KW-0064">Aspartyl protease</keyword>
<evidence type="ECO:0000256" key="6">
    <source>
        <dbReference type="SAM" id="MobiDB-lite"/>
    </source>
</evidence>
<dbReference type="InterPro" id="IPR012337">
    <property type="entry name" value="RNaseH-like_sf"/>
</dbReference>
<dbReference type="Pfam" id="PF17921">
    <property type="entry name" value="Integrase_H2C2"/>
    <property type="match status" value="1"/>
</dbReference>
<dbReference type="InterPro" id="IPR041588">
    <property type="entry name" value="Integrase_H2C2"/>
</dbReference>
<feature type="domain" description="CCHC-type" evidence="7">
    <location>
        <begin position="210"/>
        <end position="225"/>
    </location>
</feature>
<name>A0A5S6RBF5_ORYSJ</name>
<dbReference type="InterPro" id="IPR043502">
    <property type="entry name" value="DNA/RNA_pol_sf"/>
</dbReference>
<feature type="compositionally biased region" description="Pro residues" evidence="6">
    <location>
        <begin position="182"/>
        <end position="194"/>
    </location>
</feature>
<accession>A0A5S6RBF5</accession>
<keyword evidence="3" id="KW-0238">DNA-binding</keyword>
<reference evidence="11" key="2">
    <citation type="journal article" date="2008" name="Nucleic Acids Res.">
        <title>The rice annotation project database (RAP-DB): 2008 update.</title>
        <authorList>
            <consortium name="The rice annotation project (RAP)"/>
        </authorList>
    </citation>
    <scope>GENOME REANNOTATION</scope>
    <source>
        <strain evidence="11">cv. Nipponbare</strain>
    </source>
</reference>
<evidence type="ECO:0000313" key="10">
    <source>
        <dbReference type="EMBL" id="AAL31683.1"/>
    </source>
</evidence>
<dbReference type="Pfam" id="PF03732">
    <property type="entry name" value="Retrotrans_gag"/>
    <property type="match status" value="1"/>
</dbReference>
<dbReference type="InterPro" id="IPR041577">
    <property type="entry name" value="RT_RNaseH_2"/>
</dbReference>
<dbReference type="PROSITE" id="PS50994">
    <property type="entry name" value="INTEGRASE"/>
    <property type="match status" value="1"/>
</dbReference>
<evidence type="ECO:0000259" key="8">
    <source>
        <dbReference type="PROSITE" id="PS50878"/>
    </source>
</evidence>
<dbReference type="PROSITE" id="PS50158">
    <property type="entry name" value="ZF_CCHC"/>
    <property type="match status" value="1"/>
</dbReference>
<feature type="compositionally biased region" description="Polar residues" evidence="6">
    <location>
        <begin position="230"/>
        <end position="242"/>
    </location>
</feature>
<feature type="domain" description="Reverse transcriptase" evidence="8">
    <location>
        <begin position="348"/>
        <end position="527"/>
    </location>
</feature>
<evidence type="ECO:0000313" key="11">
    <source>
        <dbReference type="Proteomes" id="UP000000763"/>
    </source>
</evidence>
<keyword evidence="5" id="KW-0479">Metal-binding</keyword>
<feature type="region of interest" description="Disordered" evidence="6">
    <location>
        <begin position="164"/>
        <end position="194"/>
    </location>
</feature>
<dbReference type="Gene3D" id="3.30.420.10">
    <property type="entry name" value="Ribonuclease H-like superfamily/Ribonuclease H"/>
    <property type="match status" value="1"/>
</dbReference>
<dbReference type="SMART" id="SM00343">
    <property type="entry name" value="ZnF_C2HC"/>
    <property type="match status" value="1"/>
</dbReference>
<dbReference type="Pfam" id="PF17919">
    <property type="entry name" value="RT_RNaseH_2"/>
    <property type="match status" value="1"/>
</dbReference>
<keyword evidence="5" id="KW-0863">Zinc-finger</keyword>
<dbReference type="GO" id="GO:0003677">
    <property type="term" value="F:DNA binding"/>
    <property type="evidence" value="ECO:0007669"/>
    <property type="project" value="UniProtKB-KW"/>
</dbReference>
<dbReference type="AlphaFoldDB" id="A0A5S6RBF5"/>
<feature type="domain" description="Integrase catalytic" evidence="9">
    <location>
        <begin position="827"/>
        <end position="962"/>
    </location>
</feature>
<evidence type="ECO:0000259" key="7">
    <source>
        <dbReference type="PROSITE" id="PS50158"/>
    </source>
</evidence>
<feature type="compositionally biased region" description="Polar residues" evidence="6">
    <location>
        <begin position="165"/>
        <end position="176"/>
    </location>
</feature>
<evidence type="ECO:0000256" key="5">
    <source>
        <dbReference type="PROSITE-ProRule" id="PRU00047"/>
    </source>
</evidence>
<dbReference type="Gene3D" id="3.10.10.10">
    <property type="entry name" value="HIV Type 1 Reverse Transcriptase, subunit A, domain 1"/>
    <property type="match status" value="1"/>
</dbReference>
<dbReference type="InterPro" id="IPR001584">
    <property type="entry name" value="Integrase_cat-core"/>
</dbReference>
<proteinExistence type="predicted"/>
<dbReference type="Proteomes" id="UP000000763">
    <property type="component" value="Chromosome 3"/>
</dbReference>
<dbReference type="GO" id="GO:0015074">
    <property type="term" value="P:DNA integration"/>
    <property type="evidence" value="ECO:0007669"/>
    <property type="project" value="InterPro"/>
</dbReference>
<dbReference type="GO" id="GO:0004190">
    <property type="term" value="F:aspartic-type endopeptidase activity"/>
    <property type="evidence" value="ECO:0007669"/>
    <property type="project" value="UniProtKB-KW"/>
</dbReference>
<feature type="region of interest" description="Disordered" evidence="6">
    <location>
        <begin position="230"/>
        <end position="256"/>
    </location>
</feature>
<dbReference type="InterPro" id="IPR005162">
    <property type="entry name" value="Retrotrans_gag_dom"/>
</dbReference>
<keyword evidence="2" id="KW-0378">Hydrolase</keyword>
<evidence type="ECO:0000256" key="2">
    <source>
        <dbReference type="ARBA" id="ARBA00022750"/>
    </source>
</evidence>
<dbReference type="SUPFAM" id="SSF56672">
    <property type="entry name" value="DNA/RNA polymerases"/>
    <property type="match status" value="1"/>
</dbReference>
<evidence type="ECO:0000256" key="4">
    <source>
        <dbReference type="ARBA" id="ARBA00023268"/>
    </source>
</evidence>
<evidence type="ECO:0000256" key="1">
    <source>
        <dbReference type="ARBA" id="ARBA00022670"/>
    </source>
</evidence>
<dbReference type="PANTHER" id="PTHR37984">
    <property type="entry name" value="PROTEIN CBG26694"/>
    <property type="match status" value="1"/>
</dbReference>
<keyword evidence="5" id="KW-0862">Zinc</keyword>
<dbReference type="InterPro" id="IPR036875">
    <property type="entry name" value="Znf_CCHC_sf"/>
</dbReference>
<dbReference type="GO" id="GO:0006508">
    <property type="term" value="P:proteolysis"/>
    <property type="evidence" value="ECO:0007669"/>
    <property type="project" value="UniProtKB-KW"/>
</dbReference>
<dbReference type="Pfam" id="PF00078">
    <property type="entry name" value="RVT_1"/>
    <property type="match status" value="1"/>
</dbReference>
<gene>
    <name evidence="10" type="ORF">OSJNBb0013K08.14</name>
</gene>
<keyword evidence="1" id="KW-0645">Protease</keyword>
<dbReference type="Gene3D" id="4.10.60.10">
    <property type="entry name" value="Zinc finger, CCHC-type"/>
    <property type="match status" value="1"/>
</dbReference>
<dbReference type="InterPro" id="IPR043128">
    <property type="entry name" value="Rev_trsase/Diguanyl_cyclase"/>
</dbReference>
<dbReference type="Gene3D" id="1.10.340.70">
    <property type="match status" value="1"/>
</dbReference>
<dbReference type="EMBL" id="AC092390">
    <property type="protein sequence ID" value="AAL31683.1"/>
    <property type="molecule type" value="Genomic_DNA"/>
</dbReference>
<dbReference type="PROSITE" id="PS50878">
    <property type="entry name" value="RT_POL"/>
    <property type="match status" value="1"/>
</dbReference>
<dbReference type="InterPro" id="IPR036397">
    <property type="entry name" value="RNaseH_sf"/>
</dbReference>
<sequence>MDAEDWLRAIEKKLTLVRTNEQEKITFATHQLEGPANEWWEAYQASIEDPTHIITWMEFTTAFRDAFIPTAVIRMKKNEFRRLRQGFMTGQEYLNKFTQLARYTASDIQDEKEKIERFIEGLHDELQGSMISQDHENFQSLVNKVVRLENDRRMVEGLRKRRMNLQRQSPTRSSLQVRRPYPFKPSLPNPKPGMPPILPRPGLKMEDSPCYVCGNIGHFARLCPNRQNMGGQTSYQKPSTTGFIKKNPPIIKSGPNIRRGQVHHIKAEEAQQDPNILMDIYMRIPKEEVPVVQEYLDIFPEELSSLPLDREIEFIIELLPGTTPISKRSYRMPINELEELKKQIAELQEKGFIRPSSSPWGAPVLFVKKKDGSLRMCVDYRVLNEVTIKNKYPLPRIDDLFDQLKGASIFSKIDLRSGYHQLKIRQEDIPKTAFVIRYGLYEFTVMAFGLTNAPAYFMNLMNKIFMEYLDQFVVVFIDDILIYSKNEEEHKQHLRLVLEKLRQHQLYAKLSKCEFWLDQVAFLGHIITKEGVAVDPQKIKAVMEWKTPTSVSEIRSFLGLAGYYRRFIKDFSAIAKPMTRLLKKDMKFERTPECQSSFQRLKHKLTTTPVLILPNIQKDFEIYCDASRQGLGCVLMQEDLNLRQRRWLELIKDYNLEILYHPGKANVVDDALSRKAYCNLQQEIISEQLQAEMLKLNLGIIKYGELSTLELKPTLMDQIKEYHKEDSEIQTFKEWKVHGKAADITEDLEGILWYGNRIIVPQSGNLRKIILKEAHDSPYSLHPGSTKMYHDLKDLYWWPNMKQHIAEYVALCHVCQQVKAEHQKPIGLLQPLQIPEWKWDEIGMDFITGLPKTSTGYDSIWVIIDRLTKTARFIPVKTTYTGAQLAELYMTRIVCLHGVPKTIISDRGTQFTSHFWQKQHYELGSYLDFSTTFHPQTGGQTKRLNQTLEDIIRACALDFAAS</sequence>
<protein>
    <submittedName>
        <fullName evidence="10">Polyprotein</fullName>
    </submittedName>
</protein>
<dbReference type="SUPFAM" id="SSF53098">
    <property type="entry name" value="Ribonuclease H-like"/>
    <property type="match status" value="1"/>
</dbReference>
<dbReference type="FunFam" id="3.30.70.270:FF:000020">
    <property type="entry name" value="Transposon Tf2-6 polyprotein-like Protein"/>
    <property type="match status" value="1"/>
</dbReference>
<reference evidence="11" key="1">
    <citation type="journal article" date="2005" name="Nature">
        <title>The map-based sequence of the rice genome.</title>
        <authorList>
            <consortium name="International rice genome sequencing project (IRGSP)"/>
            <person name="Matsumoto T."/>
            <person name="Wu J."/>
            <person name="Kanamori H."/>
            <person name="Katayose Y."/>
            <person name="Fujisawa M."/>
            <person name="Namiki N."/>
            <person name="Mizuno H."/>
            <person name="Yamamoto K."/>
            <person name="Antonio B.A."/>
            <person name="Baba T."/>
            <person name="Sakata K."/>
            <person name="Nagamura Y."/>
            <person name="Aoki H."/>
            <person name="Arikawa K."/>
            <person name="Arita K."/>
            <person name="Bito T."/>
            <person name="Chiden Y."/>
            <person name="Fujitsuka N."/>
            <person name="Fukunaka R."/>
            <person name="Hamada M."/>
            <person name="Harada C."/>
            <person name="Hayashi A."/>
            <person name="Hijishita S."/>
            <person name="Honda M."/>
            <person name="Hosokawa S."/>
            <person name="Ichikawa Y."/>
            <person name="Idonuma A."/>
            <person name="Iijima M."/>
            <person name="Ikeda M."/>
            <person name="Ikeno M."/>
            <person name="Ito K."/>
            <person name="Ito S."/>
            <person name="Ito T."/>
            <person name="Ito Y."/>
            <person name="Ito Y."/>
            <person name="Iwabuchi A."/>
            <person name="Kamiya K."/>
            <person name="Karasawa W."/>
            <person name="Kurita K."/>
            <person name="Katagiri S."/>
            <person name="Kikuta A."/>
            <person name="Kobayashi H."/>
            <person name="Kobayashi N."/>
            <person name="Machita K."/>
            <person name="Maehara T."/>
            <person name="Masukawa M."/>
            <person name="Mizubayashi T."/>
            <person name="Mukai Y."/>
            <person name="Nagasaki H."/>
            <person name="Nagata Y."/>
            <person name="Naito S."/>
            <person name="Nakashima M."/>
            <person name="Nakama Y."/>
            <person name="Nakamichi Y."/>
            <person name="Nakamura M."/>
            <person name="Meguro A."/>
            <person name="Negishi M."/>
            <person name="Ohta I."/>
            <person name="Ohta T."/>
            <person name="Okamoto M."/>
            <person name="Ono N."/>
            <person name="Saji S."/>
            <person name="Sakaguchi M."/>
            <person name="Sakai K."/>
            <person name="Shibata M."/>
            <person name="Shimokawa T."/>
            <person name="Song J."/>
            <person name="Takazaki Y."/>
            <person name="Terasawa K."/>
            <person name="Tsugane M."/>
            <person name="Tsuji K."/>
            <person name="Ueda S."/>
            <person name="Waki K."/>
            <person name="Yamagata H."/>
            <person name="Yamamoto M."/>
            <person name="Yamamoto S."/>
            <person name="Yamane H."/>
            <person name="Yoshiki S."/>
            <person name="Yoshihara R."/>
            <person name="Yukawa K."/>
            <person name="Zhong H."/>
            <person name="Yano M."/>
            <person name="Yuan Q."/>
            <person name="Ouyang S."/>
            <person name="Liu J."/>
            <person name="Jones K.M."/>
            <person name="Gansberger K."/>
            <person name="Moffat K."/>
            <person name="Hill J."/>
            <person name="Bera J."/>
            <person name="Fadrosh D."/>
            <person name="Jin S."/>
            <person name="Johri S."/>
            <person name="Kim M."/>
            <person name="Overton L."/>
            <person name="Reardon M."/>
            <person name="Tsitrin T."/>
            <person name="Vuong H."/>
            <person name="Weaver B."/>
            <person name="Ciecko A."/>
            <person name="Tallon L."/>
            <person name="Jackson J."/>
            <person name="Pai G."/>
            <person name="Aken S.V."/>
            <person name="Utterback T."/>
            <person name="Reidmuller S."/>
            <person name="Feldblyum T."/>
            <person name="Hsiao J."/>
            <person name="Zismann V."/>
            <person name="Iobst S."/>
            <person name="de Vazeille A.R."/>
            <person name="Buell C.R."/>
            <person name="Ying K."/>
            <person name="Li Y."/>
            <person name="Lu T."/>
            <person name="Huang Y."/>
            <person name="Zhao Q."/>
            <person name="Feng Q."/>
            <person name="Zhang L."/>
            <person name="Zhu J."/>
            <person name="Weng Q."/>
            <person name="Mu J."/>
            <person name="Lu Y."/>
            <person name="Fan D."/>
            <person name="Liu Y."/>
            <person name="Guan J."/>
            <person name="Zhang Y."/>
            <person name="Yu S."/>
            <person name="Liu X."/>
            <person name="Zhang Y."/>
            <person name="Hong G."/>
            <person name="Han B."/>
            <person name="Choisne N."/>
            <person name="Demange N."/>
            <person name="Orjeda G."/>
            <person name="Samain S."/>
            <person name="Cattolico L."/>
            <person name="Pelletier E."/>
            <person name="Couloux A."/>
            <person name="Segurens B."/>
            <person name="Wincker P."/>
            <person name="D'Hont A."/>
            <person name="Scarpelli C."/>
            <person name="Weissenbach J."/>
            <person name="Salanoubat M."/>
            <person name="Quetier F."/>
            <person name="Yu Y."/>
            <person name="Kim H.R."/>
            <person name="Rambo T."/>
            <person name="Currie J."/>
            <person name="Collura K."/>
            <person name="Luo M."/>
            <person name="Yang T."/>
            <person name="Ammiraju J.S.S."/>
            <person name="Engler F."/>
            <person name="Soderlund C."/>
            <person name="Wing R.A."/>
            <person name="Palmer L.E."/>
            <person name="de la Bastide M."/>
            <person name="Spiegel L."/>
            <person name="Nascimento L."/>
            <person name="Zutavern T."/>
            <person name="O'Shaughnessy A."/>
            <person name="Dike S."/>
            <person name="Dedhia N."/>
            <person name="Preston R."/>
            <person name="Balija V."/>
            <person name="McCombie W.R."/>
            <person name="Chow T."/>
            <person name="Chen H."/>
            <person name="Chung M."/>
            <person name="Chen C."/>
            <person name="Shaw J."/>
            <person name="Wu H."/>
            <person name="Hsiao K."/>
            <person name="Chao Y."/>
            <person name="Chu M."/>
            <person name="Cheng C."/>
            <person name="Hour A."/>
            <person name="Lee P."/>
            <person name="Lin S."/>
            <person name="Lin Y."/>
            <person name="Liou J."/>
            <person name="Liu S."/>
            <person name="Hsing Y."/>
            <person name="Raghuvanshi S."/>
            <person name="Mohanty A."/>
            <person name="Bharti A.K."/>
            <person name="Gaur A."/>
            <person name="Gupta V."/>
            <person name="Kumar D."/>
            <person name="Ravi V."/>
            <person name="Vij S."/>
            <person name="Kapur A."/>
            <person name="Khurana P."/>
            <person name="Khurana P."/>
            <person name="Khurana J.P."/>
            <person name="Tyagi A.K."/>
            <person name="Gaikwad K."/>
            <person name="Singh A."/>
            <person name="Dalal V."/>
            <person name="Srivastava S."/>
            <person name="Dixit A."/>
            <person name="Pal A.K."/>
            <person name="Ghazi I.A."/>
            <person name="Yadav M."/>
            <person name="Pandit A."/>
            <person name="Bhargava A."/>
            <person name="Sureshbabu K."/>
            <person name="Batra K."/>
            <person name="Sharma T.R."/>
            <person name="Mohapatra T."/>
            <person name="Singh N.K."/>
            <person name="Messing J."/>
            <person name="Nelson A.B."/>
            <person name="Fuks G."/>
            <person name="Kavchok S."/>
            <person name="Keizer G."/>
            <person name="Linton E."/>
            <person name="Llaca V."/>
            <person name="Song R."/>
            <person name="Tanyolac B."/>
            <person name="Young S."/>
            <person name="Ho-Il K."/>
            <person name="Hahn J.H."/>
            <person name="Sangsakoo G."/>
            <person name="Vanavichit A."/>
            <person name="de Mattos Luiz.A.T."/>
            <person name="Zimmer P.D."/>
            <person name="Malone G."/>
            <person name="Dellagostin O."/>
            <person name="de Oliveira A.C."/>
            <person name="Bevan M."/>
            <person name="Bancroft I."/>
            <person name="Minx P."/>
            <person name="Cordum H."/>
            <person name="Wilson R."/>
            <person name="Cheng Z."/>
            <person name="Jin W."/>
            <person name="Jiang J."/>
            <person name="Leong S.A."/>
            <person name="Iwama H."/>
            <person name="Gojobori T."/>
            <person name="Itoh T."/>
            <person name="Niimura Y."/>
            <person name="Fujii Y."/>
            <person name="Habara T."/>
            <person name="Sakai H."/>
            <person name="Sato Y."/>
            <person name="Wilson G."/>
            <person name="Kumar K."/>
            <person name="McCouch S."/>
            <person name="Juretic N."/>
            <person name="Hoen D."/>
            <person name="Wright S."/>
            <person name="Bruskiewich R."/>
            <person name="Bureau T."/>
            <person name="Miyao A."/>
            <person name="Hirochika H."/>
            <person name="Nishikawa T."/>
            <person name="Kadowaki K."/>
            <person name="Sugiura M."/>
            <person name="Burr B."/>
            <person name="Sasaki T."/>
        </authorList>
    </citation>
    <scope>NUCLEOTIDE SEQUENCE [LARGE SCALE GENOMIC DNA]</scope>
    <source>
        <strain evidence="11">cv. Nipponbare</strain>
    </source>
</reference>